<dbReference type="EMBL" id="OW152828">
    <property type="protein sequence ID" value="CAH2044795.1"/>
    <property type="molecule type" value="Genomic_DNA"/>
</dbReference>
<accession>A0ABN8HZJ8</accession>
<reference evidence="2" key="1">
    <citation type="submission" date="2022-03" db="EMBL/GenBank/DDBJ databases">
        <authorList>
            <person name="Martin H S."/>
        </authorList>
    </citation>
    <scope>NUCLEOTIDE SEQUENCE</scope>
</reference>
<protein>
    <recommendedName>
        <fullName evidence="4">Secreted protein</fullName>
    </recommendedName>
</protein>
<keyword evidence="1" id="KW-0732">Signal</keyword>
<evidence type="ECO:0000256" key="1">
    <source>
        <dbReference type="SAM" id="SignalP"/>
    </source>
</evidence>
<dbReference type="Proteomes" id="UP000837857">
    <property type="component" value="Chromosome 16"/>
</dbReference>
<sequence>MVAAALMMARCLALLLLLLYLCAPRRAPARRLHLTRRRLKPESWTCCNRVEFSSTPFSQWKLTISVRGVAVYRYLN</sequence>
<feature type="chain" id="PRO_5047474682" description="Secreted protein" evidence="1">
    <location>
        <begin position="30"/>
        <end position="76"/>
    </location>
</feature>
<feature type="signal peptide" evidence="1">
    <location>
        <begin position="1"/>
        <end position="29"/>
    </location>
</feature>
<gene>
    <name evidence="2" type="ORF">IPOD504_LOCUS4793</name>
</gene>
<evidence type="ECO:0008006" key="4">
    <source>
        <dbReference type="Google" id="ProtNLM"/>
    </source>
</evidence>
<name>A0ABN8HZJ8_9NEOP</name>
<organism evidence="2 3">
    <name type="scientific">Iphiclides podalirius</name>
    <name type="common">scarce swallowtail</name>
    <dbReference type="NCBI Taxonomy" id="110791"/>
    <lineage>
        <taxon>Eukaryota</taxon>
        <taxon>Metazoa</taxon>
        <taxon>Ecdysozoa</taxon>
        <taxon>Arthropoda</taxon>
        <taxon>Hexapoda</taxon>
        <taxon>Insecta</taxon>
        <taxon>Pterygota</taxon>
        <taxon>Neoptera</taxon>
        <taxon>Endopterygota</taxon>
        <taxon>Lepidoptera</taxon>
        <taxon>Glossata</taxon>
        <taxon>Ditrysia</taxon>
        <taxon>Papilionoidea</taxon>
        <taxon>Papilionidae</taxon>
        <taxon>Papilioninae</taxon>
        <taxon>Iphiclides</taxon>
    </lineage>
</organism>
<keyword evidence="3" id="KW-1185">Reference proteome</keyword>
<proteinExistence type="predicted"/>
<feature type="non-terminal residue" evidence="2">
    <location>
        <position position="1"/>
    </location>
</feature>
<evidence type="ECO:0000313" key="2">
    <source>
        <dbReference type="EMBL" id="CAH2044795.1"/>
    </source>
</evidence>
<evidence type="ECO:0000313" key="3">
    <source>
        <dbReference type="Proteomes" id="UP000837857"/>
    </source>
</evidence>